<feature type="active site" evidence="4">
    <location>
        <position position="15"/>
    </location>
</feature>
<proteinExistence type="inferred from homology"/>
<comment type="catalytic activity">
    <reaction evidence="2 4">
        <text>L-methionyl-[protein] + [thioredoxin]-disulfide + H2O = L-methionyl-(S)-S-oxide-[protein] + [thioredoxin]-dithiol</text>
        <dbReference type="Rhea" id="RHEA:14217"/>
        <dbReference type="Rhea" id="RHEA-COMP:10698"/>
        <dbReference type="Rhea" id="RHEA-COMP:10700"/>
        <dbReference type="Rhea" id="RHEA-COMP:12313"/>
        <dbReference type="Rhea" id="RHEA-COMP:12315"/>
        <dbReference type="ChEBI" id="CHEBI:15377"/>
        <dbReference type="ChEBI" id="CHEBI:16044"/>
        <dbReference type="ChEBI" id="CHEBI:29950"/>
        <dbReference type="ChEBI" id="CHEBI:44120"/>
        <dbReference type="ChEBI" id="CHEBI:50058"/>
        <dbReference type="EC" id="1.8.4.11"/>
    </reaction>
</comment>
<reference evidence="6 7" key="1">
    <citation type="submission" date="2019-08" db="EMBL/GenBank/DDBJ databases">
        <title>In-depth cultivation of the pig gut microbiome towards novel bacterial diversity and tailored functional studies.</title>
        <authorList>
            <person name="Wylensek D."/>
            <person name="Hitch T.C.A."/>
            <person name="Clavel T."/>
        </authorList>
    </citation>
    <scope>NUCLEOTIDE SEQUENCE [LARGE SCALE GENOMIC DNA]</scope>
    <source>
        <strain evidence="6 7">LKV-178-WT-2A</strain>
    </source>
</reference>
<comment type="catalytic activity">
    <reaction evidence="3 4">
        <text>[thioredoxin]-disulfide + L-methionine + H2O = L-methionine (S)-S-oxide + [thioredoxin]-dithiol</text>
        <dbReference type="Rhea" id="RHEA:19993"/>
        <dbReference type="Rhea" id="RHEA-COMP:10698"/>
        <dbReference type="Rhea" id="RHEA-COMP:10700"/>
        <dbReference type="ChEBI" id="CHEBI:15377"/>
        <dbReference type="ChEBI" id="CHEBI:29950"/>
        <dbReference type="ChEBI" id="CHEBI:50058"/>
        <dbReference type="ChEBI" id="CHEBI:57844"/>
        <dbReference type="ChEBI" id="CHEBI:58772"/>
        <dbReference type="EC" id="1.8.4.11"/>
    </reaction>
</comment>
<dbReference type="AlphaFoldDB" id="A0A7K0KIG5"/>
<dbReference type="NCBIfam" id="TIGR00401">
    <property type="entry name" value="msrA"/>
    <property type="match status" value="1"/>
</dbReference>
<dbReference type="Pfam" id="PF01625">
    <property type="entry name" value="PMSR"/>
    <property type="match status" value="1"/>
</dbReference>
<dbReference type="InterPro" id="IPR002569">
    <property type="entry name" value="Met_Sox_Rdtase_MsrA_dom"/>
</dbReference>
<evidence type="ECO:0000313" key="6">
    <source>
        <dbReference type="EMBL" id="MST85622.1"/>
    </source>
</evidence>
<keyword evidence="1 4" id="KW-0560">Oxidoreductase</keyword>
<dbReference type="GO" id="GO:0034599">
    <property type="term" value="P:cellular response to oxidative stress"/>
    <property type="evidence" value="ECO:0007669"/>
    <property type="project" value="TreeGrafter"/>
</dbReference>
<dbReference type="EMBL" id="VUNG01000044">
    <property type="protein sequence ID" value="MST85622.1"/>
    <property type="molecule type" value="Genomic_DNA"/>
</dbReference>
<evidence type="ECO:0000256" key="2">
    <source>
        <dbReference type="ARBA" id="ARBA00047806"/>
    </source>
</evidence>
<feature type="domain" description="Peptide methionine sulphoxide reductase MsrA" evidence="5">
    <location>
        <begin position="9"/>
        <end position="158"/>
    </location>
</feature>
<dbReference type="InterPro" id="IPR036509">
    <property type="entry name" value="Met_Sox_Rdtase_MsrA_sf"/>
</dbReference>
<protein>
    <recommendedName>
        <fullName evidence="4">Peptide methionine sulfoxide reductase MsrA</fullName>
        <shortName evidence="4">Protein-methionine-S-oxide reductase</shortName>
        <ecNumber evidence="4">1.8.4.11</ecNumber>
    </recommendedName>
    <alternativeName>
        <fullName evidence="4">Peptide-methionine (S)-S-oxide reductase</fullName>
        <shortName evidence="4">Peptide Met(O) reductase</shortName>
    </alternativeName>
</protein>
<sequence length="175" mass="20212">MEKENLKDIYLAGGCFWGTEHYLKQIDGVVDTEVGFANGRTENPTYKEVCTDKTGFAETVHVTYDPAKVSLKFLLEMYFKAIDPTSINRQGHDTGTQYRTGVYYTDKDDEKIINEVFAEEQKHINGKIAVENQPLKNFYKAEDYHQDYLDKNPDGYCHLPQSLFEFARKAKDTKK</sequence>
<dbReference type="SUPFAM" id="SSF55068">
    <property type="entry name" value="Peptide methionine sulfoxide reductase"/>
    <property type="match status" value="1"/>
</dbReference>
<comment type="function">
    <text evidence="4">Has an important function as a repair enzyme for proteins that have been inactivated by oxidation. Catalyzes the reversible oxidation-reduction of methionine sulfoxide in proteins to methionine.</text>
</comment>
<gene>
    <name evidence="4 6" type="primary">msrA</name>
    <name evidence="6" type="ORF">FYJ73_13270</name>
</gene>
<comment type="similarity">
    <text evidence="4">Belongs to the MsrA Met sulfoxide reductase family.</text>
</comment>
<dbReference type="Gene3D" id="3.30.1060.10">
    <property type="entry name" value="Peptide methionine sulphoxide reductase MsrA"/>
    <property type="match status" value="1"/>
</dbReference>
<comment type="caution">
    <text evidence="6">The sequence shown here is derived from an EMBL/GenBank/DDBJ whole genome shotgun (WGS) entry which is preliminary data.</text>
</comment>
<dbReference type="InterPro" id="IPR050162">
    <property type="entry name" value="MsrA_MetSO_reductase"/>
</dbReference>
<organism evidence="6 7">
    <name type="scientific">Hallella mizrahii</name>
    <dbReference type="NCBI Taxonomy" id="2606637"/>
    <lineage>
        <taxon>Bacteria</taxon>
        <taxon>Pseudomonadati</taxon>
        <taxon>Bacteroidota</taxon>
        <taxon>Bacteroidia</taxon>
        <taxon>Bacteroidales</taxon>
        <taxon>Prevotellaceae</taxon>
        <taxon>Hallella</taxon>
    </lineage>
</organism>
<dbReference type="Proteomes" id="UP000438914">
    <property type="component" value="Unassembled WGS sequence"/>
</dbReference>
<accession>A0A7K0KIG5</accession>
<evidence type="ECO:0000256" key="3">
    <source>
        <dbReference type="ARBA" id="ARBA00048782"/>
    </source>
</evidence>
<evidence type="ECO:0000313" key="7">
    <source>
        <dbReference type="Proteomes" id="UP000438914"/>
    </source>
</evidence>
<name>A0A7K0KIG5_9BACT</name>
<dbReference type="PANTHER" id="PTHR42799:SF2">
    <property type="entry name" value="MITOCHONDRIAL PEPTIDE METHIONINE SULFOXIDE REDUCTASE"/>
    <property type="match status" value="1"/>
</dbReference>
<evidence type="ECO:0000256" key="4">
    <source>
        <dbReference type="HAMAP-Rule" id="MF_01401"/>
    </source>
</evidence>
<evidence type="ECO:0000259" key="5">
    <source>
        <dbReference type="Pfam" id="PF01625"/>
    </source>
</evidence>
<dbReference type="HAMAP" id="MF_01401">
    <property type="entry name" value="MsrA"/>
    <property type="match status" value="1"/>
</dbReference>
<dbReference type="GO" id="GO:0008113">
    <property type="term" value="F:peptide-methionine (S)-S-oxide reductase activity"/>
    <property type="evidence" value="ECO:0007669"/>
    <property type="project" value="UniProtKB-UniRule"/>
</dbReference>
<keyword evidence="7" id="KW-1185">Reference proteome</keyword>
<evidence type="ECO:0000256" key="1">
    <source>
        <dbReference type="ARBA" id="ARBA00023002"/>
    </source>
</evidence>
<dbReference type="GO" id="GO:0005737">
    <property type="term" value="C:cytoplasm"/>
    <property type="evidence" value="ECO:0007669"/>
    <property type="project" value="TreeGrafter"/>
</dbReference>
<dbReference type="PANTHER" id="PTHR42799">
    <property type="entry name" value="MITOCHONDRIAL PEPTIDE METHIONINE SULFOXIDE REDUCTASE"/>
    <property type="match status" value="1"/>
</dbReference>
<dbReference type="EC" id="1.8.4.11" evidence="4"/>